<evidence type="ECO:0000313" key="6">
    <source>
        <dbReference type="Proteomes" id="UP000184476"/>
    </source>
</evidence>
<dbReference type="EMBL" id="FQVL01000002">
    <property type="protein sequence ID" value="SHE63986.1"/>
    <property type="molecule type" value="Genomic_DNA"/>
</dbReference>
<dbReference type="InterPro" id="IPR017853">
    <property type="entry name" value="GH"/>
</dbReference>
<sequence>MKKVPNKLPDHFLWGSAVAANQSEGAWNIDGKGISQADVVPYIERDKISDIPVFETREQIEAGIRDELKIYPKRFGIDFYHHYEQDIRLLKELGLNSFRTSINWTRIFPNGDEETPNEQGLLFYDHLFDTLLAHGIEPIVTISHYEMPLKLITSYGGWKNRKTIHFFERYCRAILKRYQSKVKYWIIFNQLNSGLTDAYLALGLIAQEEDDLQTAKFHALHHQLVANAKAVKIGKEINPGMQMGSMIYDMTTYPASTKPEDVLAAMQETDAGLFVSDVMVNGAYPSYIIRYFQEHNISIEEEADDEQLLAEHTIDFLAISYYLTTVSKHGDNQLDTIAWNMGEDKMNPYLETSEWGWQIDPIGLRIALNNLHKRYRGLPLLIAENGLGARDELTEEGKVHDAYRIAYHRQHIQQMIEAVKDGVQLIGYQPWSGIDIISAGTSEMSKRYGFIYVDQDDYGNGSKKRIKKDSFYWYQKVIGSNGETL</sequence>
<keyword evidence="2" id="KW-0378">Hydrolase</keyword>
<gene>
    <name evidence="5" type="ORF">SAMN05444392_102169</name>
</gene>
<keyword evidence="6" id="KW-1185">Reference proteome</keyword>
<protein>
    <submittedName>
        <fullName evidence="5">6-phospho-beta-glucosidase</fullName>
    </submittedName>
</protein>
<dbReference type="STRING" id="112248.SAMN05444392_102169"/>
<dbReference type="SUPFAM" id="SSF51445">
    <property type="entry name" value="(Trans)glycosidases"/>
    <property type="match status" value="1"/>
</dbReference>
<name>A0A1M4V4S1_9BACL</name>
<evidence type="ECO:0000256" key="4">
    <source>
        <dbReference type="RuleBase" id="RU003690"/>
    </source>
</evidence>
<dbReference type="Gene3D" id="3.20.20.80">
    <property type="entry name" value="Glycosidases"/>
    <property type="match status" value="1"/>
</dbReference>
<accession>A0A1M4V4S1</accession>
<dbReference type="GO" id="GO:0016052">
    <property type="term" value="P:carbohydrate catabolic process"/>
    <property type="evidence" value="ECO:0007669"/>
    <property type="project" value="TreeGrafter"/>
</dbReference>
<dbReference type="FunFam" id="3.20.20.80:FF:000004">
    <property type="entry name" value="Beta-glucosidase 6-phospho-beta-glucosidase"/>
    <property type="match status" value="1"/>
</dbReference>
<dbReference type="GO" id="GO:0005829">
    <property type="term" value="C:cytosol"/>
    <property type="evidence" value="ECO:0007669"/>
    <property type="project" value="TreeGrafter"/>
</dbReference>
<proteinExistence type="inferred from homology"/>
<comment type="similarity">
    <text evidence="1 4">Belongs to the glycosyl hydrolase 1 family.</text>
</comment>
<dbReference type="GO" id="GO:0008422">
    <property type="term" value="F:beta-glucosidase activity"/>
    <property type="evidence" value="ECO:0007669"/>
    <property type="project" value="TreeGrafter"/>
</dbReference>
<dbReference type="Pfam" id="PF00232">
    <property type="entry name" value="Glyco_hydro_1"/>
    <property type="match status" value="1"/>
</dbReference>
<evidence type="ECO:0000256" key="2">
    <source>
        <dbReference type="ARBA" id="ARBA00022801"/>
    </source>
</evidence>
<dbReference type="RefSeq" id="WP_073153379.1">
    <property type="nucleotide sequence ID" value="NZ_FQVL01000002.1"/>
</dbReference>
<reference evidence="5 6" key="1">
    <citation type="submission" date="2016-11" db="EMBL/GenBank/DDBJ databases">
        <authorList>
            <person name="Jaros S."/>
            <person name="Januszkiewicz K."/>
            <person name="Wedrychowicz H."/>
        </authorList>
    </citation>
    <scope>NUCLEOTIDE SEQUENCE [LARGE SCALE GENOMIC DNA]</scope>
    <source>
        <strain evidence="5 6">DSM 44666</strain>
    </source>
</reference>
<dbReference type="InterPro" id="IPR001360">
    <property type="entry name" value="Glyco_hydro_1"/>
</dbReference>
<evidence type="ECO:0000256" key="3">
    <source>
        <dbReference type="ARBA" id="ARBA00023295"/>
    </source>
</evidence>
<dbReference type="PRINTS" id="PR00131">
    <property type="entry name" value="GLHYDRLASE1"/>
</dbReference>
<evidence type="ECO:0000313" key="5">
    <source>
        <dbReference type="EMBL" id="SHE63986.1"/>
    </source>
</evidence>
<dbReference type="Proteomes" id="UP000184476">
    <property type="component" value="Unassembled WGS sequence"/>
</dbReference>
<evidence type="ECO:0000256" key="1">
    <source>
        <dbReference type="ARBA" id="ARBA00010838"/>
    </source>
</evidence>
<dbReference type="InterPro" id="IPR033132">
    <property type="entry name" value="GH_1_N_CS"/>
</dbReference>
<dbReference type="PROSITE" id="PS00653">
    <property type="entry name" value="GLYCOSYL_HYDROL_F1_2"/>
    <property type="match status" value="1"/>
</dbReference>
<dbReference type="AlphaFoldDB" id="A0A1M4V4S1"/>
<dbReference type="OrthoDB" id="108629at2"/>
<dbReference type="PANTHER" id="PTHR10353:SF122">
    <property type="entry name" value="6-PHOSPHO-BETA-GLUCOSIDASE ASCB-RELATED"/>
    <property type="match status" value="1"/>
</dbReference>
<organism evidence="5 6">
    <name type="scientific">Seinonella peptonophila</name>
    <dbReference type="NCBI Taxonomy" id="112248"/>
    <lineage>
        <taxon>Bacteria</taxon>
        <taxon>Bacillati</taxon>
        <taxon>Bacillota</taxon>
        <taxon>Bacilli</taxon>
        <taxon>Bacillales</taxon>
        <taxon>Thermoactinomycetaceae</taxon>
        <taxon>Seinonella</taxon>
    </lineage>
</organism>
<keyword evidence="3" id="KW-0326">Glycosidase</keyword>
<dbReference type="PANTHER" id="PTHR10353">
    <property type="entry name" value="GLYCOSYL HYDROLASE"/>
    <property type="match status" value="1"/>
</dbReference>